<dbReference type="Proteomes" id="UP000799438">
    <property type="component" value="Unassembled WGS sequence"/>
</dbReference>
<dbReference type="AlphaFoldDB" id="A0A6A6B1N0"/>
<feature type="non-terminal residue" evidence="1">
    <location>
        <position position="1"/>
    </location>
</feature>
<accession>A0A6A6B1N0</accession>
<evidence type="ECO:0000313" key="2">
    <source>
        <dbReference type="Proteomes" id="UP000799438"/>
    </source>
</evidence>
<name>A0A6A6B1N0_9PEZI</name>
<keyword evidence="2" id="KW-1185">Reference proteome</keyword>
<dbReference type="EMBL" id="ML995502">
    <property type="protein sequence ID" value="KAF2137498.1"/>
    <property type="molecule type" value="Genomic_DNA"/>
</dbReference>
<evidence type="ECO:0000313" key="1">
    <source>
        <dbReference type="EMBL" id="KAF2137498.1"/>
    </source>
</evidence>
<protein>
    <submittedName>
        <fullName evidence="1">Uncharacterized protein</fullName>
    </submittedName>
</protein>
<dbReference type="RefSeq" id="XP_033393213.1">
    <property type="nucleotide sequence ID" value="XM_033537463.1"/>
</dbReference>
<reference evidence="1" key="1">
    <citation type="journal article" date="2020" name="Stud. Mycol.">
        <title>101 Dothideomycetes genomes: a test case for predicting lifestyles and emergence of pathogens.</title>
        <authorList>
            <person name="Haridas S."/>
            <person name="Albert R."/>
            <person name="Binder M."/>
            <person name="Bloem J."/>
            <person name="Labutti K."/>
            <person name="Salamov A."/>
            <person name="Andreopoulos B."/>
            <person name="Baker S."/>
            <person name="Barry K."/>
            <person name="Bills G."/>
            <person name="Bluhm B."/>
            <person name="Cannon C."/>
            <person name="Castanera R."/>
            <person name="Culley D."/>
            <person name="Daum C."/>
            <person name="Ezra D."/>
            <person name="Gonzalez J."/>
            <person name="Henrissat B."/>
            <person name="Kuo A."/>
            <person name="Liang C."/>
            <person name="Lipzen A."/>
            <person name="Lutzoni F."/>
            <person name="Magnuson J."/>
            <person name="Mondo S."/>
            <person name="Nolan M."/>
            <person name="Ohm R."/>
            <person name="Pangilinan J."/>
            <person name="Park H.-J."/>
            <person name="Ramirez L."/>
            <person name="Alfaro M."/>
            <person name="Sun H."/>
            <person name="Tritt A."/>
            <person name="Yoshinaga Y."/>
            <person name="Zwiers L.-H."/>
            <person name="Turgeon B."/>
            <person name="Goodwin S."/>
            <person name="Spatafora J."/>
            <person name="Crous P."/>
            <person name="Grigoriev I."/>
        </authorList>
    </citation>
    <scope>NUCLEOTIDE SEQUENCE</scope>
    <source>
        <strain evidence="1">CBS 121167</strain>
    </source>
</reference>
<sequence length="117" mass="13311">IASALPSKIHWCTSGYSVQQELFEDPRTSYCTTFSEVLWKTIVLTQGSSWARTGMAVPDTGGWNDWLKQAHEATQKTQTREDPDGITRWSIPQWSVYDTLSICLKNDHSEQHNPIIV</sequence>
<dbReference type="GeneID" id="54294959"/>
<gene>
    <name evidence="1" type="ORF">K452DRAFT_235804</name>
</gene>
<organism evidence="1 2">
    <name type="scientific">Aplosporella prunicola CBS 121167</name>
    <dbReference type="NCBI Taxonomy" id="1176127"/>
    <lineage>
        <taxon>Eukaryota</taxon>
        <taxon>Fungi</taxon>
        <taxon>Dikarya</taxon>
        <taxon>Ascomycota</taxon>
        <taxon>Pezizomycotina</taxon>
        <taxon>Dothideomycetes</taxon>
        <taxon>Dothideomycetes incertae sedis</taxon>
        <taxon>Botryosphaeriales</taxon>
        <taxon>Aplosporellaceae</taxon>
        <taxon>Aplosporella</taxon>
    </lineage>
</organism>
<proteinExistence type="predicted"/>